<keyword evidence="1" id="KW-0812">Transmembrane</keyword>
<organism evidence="2 5">
    <name type="scientific">Pediococcus damnosus</name>
    <dbReference type="NCBI Taxonomy" id="51663"/>
    <lineage>
        <taxon>Bacteria</taxon>
        <taxon>Bacillati</taxon>
        <taxon>Bacillota</taxon>
        <taxon>Bacilli</taxon>
        <taxon>Lactobacillales</taxon>
        <taxon>Lactobacillaceae</taxon>
        <taxon>Pediococcus</taxon>
    </lineage>
</organism>
<evidence type="ECO:0000313" key="4">
    <source>
        <dbReference type="Proteomes" id="UP000076244"/>
    </source>
</evidence>
<evidence type="ECO:0000256" key="1">
    <source>
        <dbReference type="SAM" id="Phobius"/>
    </source>
</evidence>
<keyword evidence="1" id="KW-0472">Membrane</keyword>
<dbReference type="Proteomes" id="UP000076244">
    <property type="component" value="Chromosome"/>
</dbReference>
<dbReference type="KEGG" id="pdm:ADU72_1699"/>
<dbReference type="Proteomes" id="UP000076405">
    <property type="component" value="Chromosome"/>
</dbReference>
<gene>
    <name evidence="2" type="ORF">ADU70_1006</name>
    <name evidence="3" type="ORF">ADU72_1699</name>
</gene>
<proteinExistence type="predicted"/>
<feature type="transmembrane region" description="Helical" evidence="1">
    <location>
        <begin position="42"/>
        <end position="64"/>
    </location>
</feature>
<evidence type="ECO:0000313" key="5">
    <source>
        <dbReference type="Proteomes" id="UP000076405"/>
    </source>
</evidence>
<dbReference type="GeneID" id="57276064"/>
<feature type="transmembrane region" description="Helical" evidence="1">
    <location>
        <begin position="17"/>
        <end position="36"/>
    </location>
</feature>
<dbReference type="AlphaFoldDB" id="A0A0R2H703"/>
<keyword evidence="4" id="KW-1185">Reference proteome</keyword>
<protein>
    <submittedName>
        <fullName evidence="2">Uncharacterized protein</fullName>
    </submittedName>
</protein>
<accession>A0A0R2H703</accession>
<dbReference type="EMBL" id="CP012275">
    <property type="protein sequence ID" value="AMV62500.1"/>
    <property type="molecule type" value="Genomic_DNA"/>
</dbReference>
<dbReference type="RefSeq" id="WP_046870804.1">
    <property type="nucleotide sequence ID" value="NZ_BAAAXI010000138.1"/>
</dbReference>
<dbReference type="EMBL" id="CP012288">
    <property type="protein sequence ID" value="AMV67624.1"/>
    <property type="molecule type" value="Genomic_DNA"/>
</dbReference>
<reference evidence="4 5" key="1">
    <citation type="journal article" date="2016" name="PLoS ONE">
        <title>The Identification of Novel Diagnostic Marker Genes for the Detection of Beer Spoiling Pediococcus damnosus Strains Using the BlAst Diagnostic Gene findEr.</title>
        <authorList>
            <person name="Behr J."/>
            <person name="Geissler A.J."/>
            <person name="Schmid J."/>
            <person name="Zehe A."/>
            <person name="Vogel R.F."/>
        </authorList>
    </citation>
    <scope>NUCLEOTIDE SEQUENCE [LARGE SCALE GENOMIC DNA]</scope>
    <source>
        <strain evidence="2 5">TMW 2.1533</strain>
        <strain evidence="3 4">TMW 2.1535</strain>
    </source>
</reference>
<sequence length="69" mass="7937">MNKKEIKAALADTKEKLVIWAVIAILGLISESLLPYAFVPYIIIAIFVYWVYLFISLIYLTFLARKKAN</sequence>
<evidence type="ECO:0000313" key="2">
    <source>
        <dbReference type="EMBL" id="AMV62500.1"/>
    </source>
</evidence>
<dbReference type="OrthoDB" id="2249446at2"/>
<name>A0A0R2H703_9LACO</name>
<keyword evidence="1" id="KW-1133">Transmembrane helix</keyword>
<evidence type="ECO:0000313" key="3">
    <source>
        <dbReference type="EMBL" id="AMV67624.1"/>
    </source>
</evidence>